<feature type="non-terminal residue" evidence="1">
    <location>
        <position position="95"/>
    </location>
</feature>
<sequence length="95" mass="10166">MGIKYSNNAEGQLNAILLVGGTSLTLLATEGDHFPTVVAASGDHFYCTLVNQAGAMEIIKVTEHQNGTDVFQVIERAADSIRNETPTALEFQAND</sequence>
<dbReference type="AlphaFoldDB" id="X1A879"/>
<dbReference type="EMBL" id="BART01005673">
    <property type="protein sequence ID" value="GAG68968.1"/>
    <property type="molecule type" value="Genomic_DNA"/>
</dbReference>
<reference evidence="1" key="1">
    <citation type="journal article" date="2014" name="Front. Microbiol.">
        <title>High frequency of phylogenetically diverse reductive dehalogenase-homologous genes in deep subseafloor sedimentary metagenomes.</title>
        <authorList>
            <person name="Kawai M."/>
            <person name="Futagami T."/>
            <person name="Toyoda A."/>
            <person name="Takaki Y."/>
            <person name="Nishi S."/>
            <person name="Hori S."/>
            <person name="Arai W."/>
            <person name="Tsubouchi T."/>
            <person name="Morono Y."/>
            <person name="Uchiyama I."/>
            <person name="Ito T."/>
            <person name="Fujiyama A."/>
            <person name="Inagaki F."/>
            <person name="Takami H."/>
        </authorList>
    </citation>
    <scope>NUCLEOTIDE SEQUENCE</scope>
    <source>
        <strain evidence="1">Expedition CK06-06</strain>
    </source>
</reference>
<proteinExistence type="predicted"/>
<accession>X1A879</accession>
<comment type="caution">
    <text evidence="1">The sequence shown here is derived from an EMBL/GenBank/DDBJ whole genome shotgun (WGS) entry which is preliminary data.</text>
</comment>
<protein>
    <submittedName>
        <fullName evidence="1">Uncharacterized protein</fullName>
    </submittedName>
</protein>
<organism evidence="1">
    <name type="scientific">marine sediment metagenome</name>
    <dbReference type="NCBI Taxonomy" id="412755"/>
    <lineage>
        <taxon>unclassified sequences</taxon>
        <taxon>metagenomes</taxon>
        <taxon>ecological metagenomes</taxon>
    </lineage>
</organism>
<evidence type="ECO:0000313" key="1">
    <source>
        <dbReference type="EMBL" id="GAG68968.1"/>
    </source>
</evidence>
<name>X1A879_9ZZZZ</name>
<gene>
    <name evidence="1" type="ORF">S01H4_12951</name>
</gene>